<dbReference type="Gene3D" id="1.10.357.10">
    <property type="entry name" value="Tetracycline Repressor, domain 2"/>
    <property type="match status" value="1"/>
</dbReference>
<dbReference type="InterPro" id="IPR050109">
    <property type="entry name" value="HTH-type_TetR-like_transc_reg"/>
</dbReference>
<dbReference type="OrthoDB" id="3426391at2"/>
<gene>
    <name evidence="7" type="ORF">ACT17_16650</name>
</gene>
<feature type="domain" description="HTH tetR-type" evidence="6">
    <location>
        <begin position="20"/>
        <end position="80"/>
    </location>
</feature>
<keyword evidence="2 4" id="KW-0238">DNA-binding</keyword>
<evidence type="ECO:0000256" key="1">
    <source>
        <dbReference type="ARBA" id="ARBA00023015"/>
    </source>
</evidence>
<dbReference type="PRINTS" id="PR00455">
    <property type="entry name" value="HTHTETR"/>
</dbReference>
<evidence type="ECO:0000256" key="3">
    <source>
        <dbReference type="ARBA" id="ARBA00023163"/>
    </source>
</evidence>
<reference evidence="7 8" key="1">
    <citation type="submission" date="2015-06" db="EMBL/GenBank/DDBJ databases">
        <title>Genome sequence of Mycobacterium conceptionense strain MLE.</title>
        <authorList>
            <person name="Greninger A.L."/>
            <person name="Cunningham G."/>
            <person name="Chiu C.Y."/>
            <person name="Miller S."/>
        </authorList>
    </citation>
    <scope>NUCLEOTIDE SEQUENCE [LARGE SCALE GENOMIC DNA]</scope>
    <source>
        <strain evidence="7 8">MLE</strain>
    </source>
</reference>
<dbReference type="InterPro" id="IPR036271">
    <property type="entry name" value="Tet_transcr_reg_TetR-rel_C_sf"/>
</dbReference>
<name>A0A0J8U7B1_9MYCO</name>
<feature type="DNA-binding region" description="H-T-H motif" evidence="4">
    <location>
        <begin position="43"/>
        <end position="62"/>
    </location>
</feature>
<accession>A0A0J8U7B1</accession>
<evidence type="ECO:0000256" key="2">
    <source>
        <dbReference type="ARBA" id="ARBA00023125"/>
    </source>
</evidence>
<keyword evidence="3" id="KW-0804">Transcription</keyword>
<dbReference type="InterPro" id="IPR001647">
    <property type="entry name" value="HTH_TetR"/>
</dbReference>
<dbReference type="PATRIC" id="fig|451644.5.peg.3442"/>
<keyword evidence="1" id="KW-0805">Transcription regulation</keyword>
<sequence>MSATKTAKTGPGRPAGIDSGDTRQRVIDAACQCFAQFGYGPATNNQIAEIADVTAGSVYYHFGTKSKLFEEVCADVYGKILASAAPAMAGPRSMHELLRAALSESIRINREFPELAGFVATAPIDARRHQELIAGFARQGARMTDALARSVVEGQRAGLIPAEHDAVQVARVIGAIVDGFAHAAAVTDPEEMDGVNRLFESLLLDAEARDRSAASDPG</sequence>
<comment type="caution">
    <text evidence="7">The sequence shown here is derived from an EMBL/GenBank/DDBJ whole genome shotgun (WGS) entry which is preliminary data.</text>
</comment>
<dbReference type="PANTHER" id="PTHR30055:SF234">
    <property type="entry name" value="HTH-TYPE TRANSCRIPTIONAL REGULATOR BETI"/>
    <property type="match status" value="1"/>
</dbReference>
<dbReference type="SUPFAM" id="SSF46689">
    <property type="entry name" value="Homeodomain-like"/>
    <property type="match status" value="1"/>
</dbReference>
<organism evidence="7 8">
    <name type="scientific">Mycolicibacterium conceptionense</name>
    <dbReference type="NCBI Taxonomy" id="451644"/>
    <lineage>
        <taxon>Bacteria</taxon>
        <taxon>Bacillati</taxon>
        <taxon>Actinomycetota</taxon>
        <taxon>Actinomycetes</taxon>
        <taxon>Mycobacteriales</taxon>
        <taxon>Mycobacteriaceae</taxon>
        <taxon>Mycolicibacterium</taxon>
    </lineage>
</organism>
<dbReference type="GO" id="GO:0000976">
    <property type="term" value="F:transcription cis-regulatory region binding"/>
    <property type="evidence" value="ECO:0007669"/>
    <property type="project" value="TreeGrafter"/>
</dbReference>
<dbReference type="GO" id="GO:0003700">
    <property type="term" value="F:DNA-binding transcription factor activity"/>
    <property type="evidence" value="ECO:0007669"/>
    <property type="project" value="TreeGrafter"/>
</dbReference>
<evidence type="ECO:0000259" key="6">
    <source>
        <dbReference type="PROSITE" id="PS50977"/>
    </source>
</evidence>
<evidence type="ECO:0000313" key="8">
    <source>
        <dbReference type="Proteomes" id="UP000037594"/>
    </source>
</evidence>
<dbReference type="EMBL" id="LFOD01000014">
    <property type="protein sequence ID" value="KMV17281.1"/>
    <property type="molecule type" value="Genomic_DNA"/>
</dbReference>
<dbReference type="SUPFAM" id="SSF48498">
    <property type="entry name" value="Tetracyclin repressor-like, C-terminal domain"/>
    <property type="match status" value="1"/>
</dbReference>
<dbReference type="InterPro" id="IPR009057">
    <property type="entry name" value="Homeodomain-like_sf"/>
</dbReference>
<dbReference type="PANTHER" id="PTHR30055">
    <property type="entry name" value="HTH-TYPE TRANSCRIPTIONAL REGULATOR RUTR"/>
    <property type="match status" value="1"/>
</dbReference>
<dbReference type="Proteomes" id="UP000037594">
    <property type="component" value="Unassembled WGS sequence"/>
</dbReference>
<feature type="region of interest" description="Disordered" evidence="5">
    <location>
        <begin position="1"/>
        <end position="21"/>
    </location>
</feature>
<dbReference type="PROSITE" id="PS50977">
    <property type="entry name" value="HTH_TETR_2"/>
    <property type="match status" value="1"/>
</dbReference>
<dbReference type="RefSeq" id="WP_019343100.1">
    <property type="nucleotide sequence ID" value="NZ_AGSZ01000017.1"/>
</dbReference>
<evidence type="ECO:0000256" key="4">
    <source>
        <dbReference type="PROSITE-ProRule" id="PRU00335"/>
    </source>
</evidence>
<proteinExistence type="predicted"/>
<evidence type="ECO:0000313" key="7">
    <source>
        <dbReference type="EMBL" id="KMV17281.1"/>
    </source>
</evidence>
<dbReference type="AlphaFoldDB" id="A0A0J8U7B1"/>
<evidence type="ECO:0000256" key="5">
    <source>
        <dbReference type="SAM" id="MobiDB-lite"/>
    </source>
</evidence>
<protein>
    <submittedName>
        <fullName evidence="7">TetR family transcriptional regulator</fullName>
    </submittedName>
</protein>
<dbReference type="Pfam" id="PF00440">
    <property type="entry name" value="TetR_N"/>
    <property type="match status" value="1"/>
</dbReference>